<sequence length="219" mass="23806">MVIQDVILNSQIRELGNRGVLKAGLRVGKIPAVIYGFQQANQNIWLDKKEAEKVYLQAGTSTVVALQLPDGKTTKIIFREVQRDPVKDSIIHIDLVAIDLTKPVEVTIPIHLVGESPAVKFMGAIMIQSLDHLDIKCLPEKLIHEIKVDISTLADLNDAIHIKDLALSEGVEYEVDPGQMIVSVRAPKVEAVAAVAAAPAEGEAVATPVTEEKKEDGKK</sequence>
<evidence type="ECO:0000256" key="4">
    <source>
        <dbReference type="ARBA" id="ARBA00023274"/>
    </source>
</evidence>
<accession>A0A2M7VGX1</accession>
<keyword evidence="1 5" id="KW-0699">rRNA-binding</keyword>
<evidence type="ECO:0000259" key="8">
    <source>
        <dbReference type="Pfam" id="PF14693"/>
    </source>
</evidence>
<dbReference type="InterPro" id="IPR020057">
    <property type="entry name" value="Ribosomal_bL25_b-dom"/>
</dbReference>
<dbReference type="InterPro" id="IPR020056">
    <property type="entry name" value="Rbsml_bL25/Gln-tRNA_synth_N"/>
</dbReference>
<feature type="compositionally biased region" description="Low complexity" evidence="6">
    <location>
        <begin position="200"/>
        <end position="209"/>
    </location>
</feature>
<name>A0A2M7VGX1_9BACT</name>
<dbReference type="NCBIfam" id="TIGR00731">
    <property type="entry name" value="bL25_bact_ctc"/>
    <property type="match status" value="1"/>
</dbReference>
<feature type="compositionally biased region" description="Basic and acidic residues" evidence="6">
    <location>
        <begin position="210"/>
        <end position="219"/>
    </location>
</feature>
<evidence type="ECO:0000256" key="1">
    <source>
        <dbReference type="ARBA" id="ARBA00022730"/>
    </source>
</evidence>
<evidence type="ECO:0000259" key="7">
    <source>
        <dbReference type="Pfam" id="PF01386"/>
    </source>
</evidence>
<proteinExistence type="inferred from homology"/>
<dbReference type="CDD" id="cd00495">
    <property type="entry name" value="Ribosomal_L25_TL5_CTC"/>
    <property type="match status" value="1"/>
</dbReference>
<dbReference type="EMBL" id="PFPO01000004">
    <property type="protein sequence ID" value="PIZ99909.1"/>
    <property type="molecule type" value="Genomic_DNA"/>
</dbReference>
<dbReference type="InterPro" id="IPR029751">
    <property type="entry name" value="Ribosomal_L25_dom"/>
</dbReference>
<evidence type="ECO:0000256" key="2">
    <source>
        <dbReference type="ARBA" id="ARBA00022884"/>
    </source>
</evidence>
<comment type="subunit">
    <text evidence="5">Part of the 50S ribosomal subunit; part of the 5S rRNA/L5/L18/L25 subcomplex. Contacts the 5S rRNA. Binds to the 5S rRNA independently of L5 and L18.</text>
</comment>
<dbReference type="Pfam" id="PF14693">
    <property type="entry name" value="Ribosomal_TL5_C"/>
    <property type="match status" value="1"/>
</dbReference>
<evidence type="ECO:0000256" key="6">
    <source>
        <dbReference type="SAM" id="MobiDB-lite"/>
    </source>
</evidence>
<evidence type="ECO:0000256" key="5">
    <source>
        <dbReference type="HAMAP-Rule" id="MF_01334"/>
    </source>
</evidence>
<evidence type="ECO:0000313" key="10">
    <source>
        <dbReference type="Proteomes" id="UP000230405"/>
    </source>
</evidence>
<feature type="domain" description="Large ribosomal subunit protein bL25 L25" evidence="7">
    <location>
        <begin position="9"/>
        <end position="95"/>
    </location>
</feature>
<evidence type="ECO:0000313" key="9">
    <source>
        <dbReference type="EMBL" id="PIZ99909.1"/>
    </source>
</evidence>
<keyword evidence="4 5" id="KW-0687">Ribonucleoprotein</keyword>
<reference evidence="10" key="1">
    <citation type="submission" date="2017-09" db="EMBL/GenBank/DDBJ databases">
        <title>Depth-based differentiation of microbial function through sediment-hosted aquifers and enrichment of novel symbionts in the deep terrestrial subsurface.</title>
        <authorList>
            <person name="Probst A.J."/>
            <person name="Ladd B."/>
            <person name="Jarett J.K."/>
            <person name="Geller-Mcgrath D.E."/>
            <person name="Sieber C.M.K."/>
            <person name="Emerson J.B."/>
            <person name="Anantharaman K."/>
            <person name="Thomas B.C."/>
            <person name="Malmstrom R."/>
            <person name="Stieglmeier M."/>
            <person name="Klingl A."/>
            <person name="Woyke T."/>
            <person name="Ryan C.M."/>
            <person name="Banfield J.F."/>
        </authorList>
    </citation>
    <scope>NUCLEOTIDE SEQUENCE [LARGE SCALE GENOMIC DNA]</scope>
</reference>
<dbReference type="GO" id="GO:0006412">
    <property type="term" value="P:translation"/>
    <property type="evidence" value="ECO:0007669"/>
    <property type="project" value="UniProtKB-UniRule"/>
</dbReference>
<dbReference type="GO" id="GO:0008097">
    <property type="term" value="F:5S rRNA binding"/>
    <property type="evidence" value="ECO:0007669"/>
    <property type="project" value="InterPro"/>
</dbReference>
<comment type="similarity">
    <text evidence="5">Belongs to the bacterial ribosomal protein bL25 family. CTC subfamily.</text>
</comment>
<gene>
    <name evidence="5" type="primary">rplY</name>
    <name evidence="5" type="synonym">ctc</name>
    <name evidence="9" type="ORF">COX77_00165</name>
</gene>
<dbReference type="InterPro" id="IPR020930">
    <property type="entry name" value="Ribosomal_uL5_bac-type"/>
</dbReference>
<evidence type="ECO:0000256" key="3">
    <source>
        <dbReference type="ARBA" id="ARBA00022980"/>
    </source>
</evidence>
<organism evidence="9 10">
    <name type="scientific">Candidatus Komeilibacteria bacterium CG_4_10_14_0_2_um_filter_37_10</name>
    <dbReference type="NCBI Taxonomy" id="1974470"/>
    <lineage>
        <taxon>Bacteria</taxon>
        <taxon>Candidatus Komeiliibacteriota</taxon>
    </lineage>
</organism>
<comment type="function">
    <text evidence="5">This is one of the proteins that binds to the 5S RNA in the ribosome where it forms part of the central protuberance.</text>
</comment>
<dbReference type="InterPro" id="IPR001021">
    <property type="entry name" value="Ribosomal_bL25_long"/>
</dbReference>
<keyword evidence="2 5" id="KW-0694">RNA-binding</keyword>
<dbReference type="InterPro" id="IPR037121">
    <property type="entry name" value="Ribosomal_bL25_C"/>
</dbReference>
<dbReference type="Gene3D" id="2.170.120.20">
    <property type="entry name" value="Ribosomal protein L25, beta domain"/>
    <property type="match status" value="1"/>
</dbReference>
<dbReference type="HAMAP" id="MF_01334">
    <property type="entry name" value="Ribosomal_bL25_CTC"/>
    <property type="match status" value="1"/>
</dbReference>
<dbReference type="GO" id="GO:0022625">
    <property type="term" value="C:cytosolic large ribosomal subunit"/>
    <property type="evidence" value="ECO:0007669"/>
    <property type="project" value="TreeGrafter"/>
</dbReference>
<dbReference type="Gene3D" id="2.40.240.10">
    <property type="entry name" value="Ribosomal Protein L25, Chain P"/>
    <property type="match status" value="1"/>
</dbReference>
<dbReference type="SUPFAM" id="SSF50715">
    <property type="entry name" value="Ribosomal protein L25-like"/>
    <property type="match status" value="1"/>
</dbReference>
<feature type="domain" description="Large ribosomal subunit protein bL25 beta" evidence="8">
    <location>
        <begin position="104"/>
        <end position="188"/>
    </location>
</feature>
<dbReference type="PANTHER" id="PTHR33284">
    <property type="entry name" value="RIBOSOMAL PROTEIN L25/GLN-TRNA SYNTHETASE, ANTI-CODON-BINDING DOMAIN-CONTAINING PROTEIN"/>
    <property type="match status" value="1"/>
</dbReference>
<keyword evidence="3 5" id="KW-0689">Ribosomal protein</keyword>
<feature type="region of interest" description="Disordered" evidence="6">
    <location>
        <begin position="200"/>
        <end position="219"/>
    </location>
</feature>
<dbReference type="GO" id="GO:0003735">
    <property type="term" value="F:structural constituent of ribosome"/>
    <property type="evidence" value="ECO:0007669"/>
    <property type="project" value="InterPro"/>
</dbReference>
<dbReference type="Pfam" id="PF01386">
    <property type="entry name" value="Ribosomal_L25p"/>
    <property type="match status" value="1"/>
</dbReference>
<comment type="caution">
    <text evidence="9">The sequence shown here is derived from an EMBL/GenBank/DDBJ whole genome shotgun (WGS) entry which is preliminary data.</text>
</comment>
<dbReference type="PANTHER" id="PTHR33284:SF1">
    <property type="entry name" value="RIBOSOMAL PROTEIN L25_GLN-TRNA SYNTHETASE, ANTI-CODON-BINDING DOMAIN-CONTAINING PROTEIN"/>
    <property type="match status" value="1"/>
</dbReference>
<dbReference type="Proteomes" id="UP000230405">
    <property type="component" value="Unassembled WGS sequence"/>
</dbReference>
<dbReference type="InterPro" id="IPR011035">
    <property type="entry name" value="Ribosomal_bL25/Gln-tRNA_synth"/>
</dbReference>
<protein>
    <recommendedName>
        <fullName evidence="5">Large ribosomal subunit protein bL25</fullName>
    </recommendedName>
    <alternativeName>
        <fullName evidence="5">General stress protein CTC</fullName>
    </alternativeName>
</protein>
<dbReference type="AlphaFoldDB" id="A0A2M7VGX1"/>